<reference evidence="1 2" key="1">
    <citation type="journal article" date="2019" name="Nat. Microbiol.">
        <title>Mediterranean grassland soil C-N compound turnover is dependent on rainfall and depth, and is mediated by genomically divergent microorganisms.</title>
        <authorList>
            <person name="Diamond S."/>
            <person name="Andeer P.F."/>
            <person name="Li Z."/>
            <person name="Crits-Christoph A."/>
            <person name="Burstein D."/>
            <person name="Anantharaman K."/>
            <person name="Lane K.R."/>
            <person name="Thomas B.C."/>
            <person name="Pan C."/>
            <person name="Northen T.R."/>
            <person name="Banfield J.F."/>
        </authorList>
    </citation>
    <scope>NUCLEOTIDE SEQUENCE [LARGE SCALE GENOMIC DNA]</scope>
    <source>
        <strain evidence="1">NP_3</strain>
    </source>
</reference>
<evidence type="ECO:0000313" key="1">
    <source>
        <dbReference type="EMBL" id="TMI88561.1"/>
    </source>
</evidence>
<evidence type="ECO:0000313" key="2">
    <source>
        <dbReference type="Proteomes" id="UP000318509"/>
    </source>
</evidence>
<protein>
    <submittedName>
        <fullName evidence="1">Uncharacterized protein</fullName>
    </submittedName>
</protein>
<dbReference type="AlphaFoldDB" id="A0A537JYG0"/>
<dbReference type="Proteomes" id="UP000318509">
    <property type="component" value="Unassembled WGS sequence"/>
</dbReference>
<sequence length="404" mass="42405">MGADSNYIFEAVNITGSITDKAGNVLALFDLHSFTPGEPPDLVISDPKVRFDPLSGVWFFSIISVSGAADGSGLWWLGVSQPSNPFNWTIYNFEGAPGTFPDFDALGTGDDKIVLTANAFASDGSFVGAEVLVLSKAELEAGMPSVDATLFVDDRFFTFQPAHSLSATGGPLFMASSDPSSSSVYHVFAVQGTPPGGVAISFTDVPLDLNNVGPLVTPPNAAQAGTSNLINTNDNSALDVVYRDGFIWVTANDACLDASFNFLSCVRFTQIDTTQMTTTQDFDFGEAGGFYYYAAIQVVPDPNIAGTDDLIAVFTESSPSDFPSVMSSGRIEASDPPNTLRAPVLIQPGLAPYAGTRWGDYSGAGADPSSALAGTAWVAGEFTEQDGEWGTAIVNVAFTCSPCL</sequence>
<accession>A0A537JYG0</accession>
<comment type="caution">
    <text evidence="1">The sequence shown here is derived from an EMBL/GenBank/DDBJ whole genome shotgun (WGS) entry which is preliminary data.</text>
</comment>
<dbReference type="EMBL" id="VBAK01000138">
    <property type="protein sequence ID" value="TMI88561.1"/>
    <property type="molecule type" value="Genomic_DNA"/>
</dbReference>
<gene>
    <name evidence="1" type="ORF">E6H00_12395</name>
</gene>
<name>A0A537JYG0_9BACT</name>
<organism evidence="1 2">
    <name type="scientific">Candidatus Segetimicrobium genomatis</name>
    <dbReference type="NCBI Taxonomy" id="2569760"/>
    <lineage>
        <taxon>Bacteria</taxon>
        <taxon>Bacillati</taxon>
        <taxon>Candidatus Sysuimicrobiota</taxon>
        <taxon>Candidatus Sysuimicrobiia</taxon>
        <taxon>Candidatus Sysuimicrobiales</taxon>
        <taxon>Candidatus Segetimicrobiaceae</taxon>
        <taxon>Candidatus Segetimicrobium</taxon>
    </lineage>
</organism>
<proteinExistence type="predicted"/>